<gene>
    <name evidence="2" type="primary">LOC117642017</name>
</gene>
<dbReference type="SUPFAM" id="SSF54001">
    <property type="entry name" value="Cysteine proteinases"/>
    <property type="match status" value="1"/>
</dbReference>
<organism evidence="2">
    <name type="scientific">Thrips palmi</name>
    <name type="common">Melon thrips</name>
    <dbReference type="NCBI Taxonomy" id="161013"/>
    <lineage>
        <taxon>Eukaryota</taxon>
        <taxon>Metazoa</taxon>
        <taxon>Ecdysozoa</taxon>
        <taxon>Arthropoda</taxon>
        <taxon>Hexapoda</taxon>
        <taxon>Insecta</taxon>
        <taxon>Pterygota</taxon>
        <taxon>Neoptera</taxon>
        <taxon>Paraneoptera</taxon>
        <taxon>Thysanoptera</taxon>
        <taxon>Terebrantia</taxon>
        <taxon>Thripoidea</taxon>
        <taxon>Thripidae</taxon>
        <taxon>Thrips</taxon>
    </lineage>
</organism>
<dbReference type="KEGG" id="tpal:117642017"/>
<protein>
    <submittedName>
        <fullName evidence="2">Uncharacterized protein LOC117642017</fullName>
    </submittedName>
</protein>
<reference evidence="2" key="1">
    <citation type="submission" date="2025-08" db="UniProtKB">
        <authorList>
            <consortium name="RefSeq"/>
        </authorList>
    </citation>
    <scope>IDENTIFICATION</scope>
    <source>
        <tissue evidence="2">Total insect</tissue>
    </source>
</reference>
<dbReference type="InterPro" id="IPR038765">
    <property type="entry name" value="Papain-like_cys_pep_sf"/>
</dbReference>
<accession>A0A6P8Y7S8</accession>
<name>A0A6P8Y7S8_THRPL</name>
<dbReference type="InParanoid" id="A0A6P8Y7S8"/>
<dbReference type="Gene3D" id="3.90.70.10">
    <property type="entry name" value="Cysteine proteinases"/>
    <property type="match status" value="1"/>
</dbReference>
<keyword evidence="1" id="KW-1185">Reference proteome</keyword>
<dbReference type="AlphaFoldDB" id="A0A6P8Y7S8"/>
<evidence type="ECO:0000313" key="1">
    <source>
        <dbReference type="Proteomes" id="UP000515158"/>
    </source>
</evidence>
<evidence type="ECO:0000313" key="2">
    <source>
        <dbReference type="RefSeq" id="XP_034235673.1"/>
    </source>
</evidence>
<sequence>MPKHIDGGLTNTRNAPHVLAAVQALLHCSAMVDFILDDLEHRESCKSLLCMCCALFKLYDEIEKRGIGNPTTFVHKWNDVSKMMSAADRSSPLKVLEIFIDKLRFEQVDRNDE</sequence>
<dbReference type="GeneID" id="117642017"/>
<dbReference type="RefSeq" id="XP_034235673.1">
    <property type="nucleotide sequence ID" value="XM_034379782.1"/>
</dbReference>
<dbReference type="Proteomes" id="UP000515158">
    <property type="component" value="Unplaced"/>
</dbReference>
<proteinExistence type="predicted"/>